<dbReference type="OrthoDB" id="407384at2759"/>
<keyword evidence="3" id="KW-1185">Reference proteome</keyword>
<comment type="caution">
    <text evidence="2">The sequence shown here is derived from an EMBL/GenBank/DDBJ whole genome shotgun (WGS) entry which is preliminary data.</text>
</comment>
<gene>
    <name evidence="2" type="ORF">AK812_SmicGene34605</name>
</gene>
<proteinExistence type="predicted"/>
<reference evidence="2 3" key="1">
    <citation type="submission" date="2016-02" db="EMBL/GenBank/DDBJ databases">
        <title>Genome analysis of coral dinoflagellate symbionts highlights evolutionary adaptations to a symbiotic lifestyle.</title>
        <authorList>
            <person name="Aranda M."/>
            <person name="Li Y."/>
            <person name="Liew Y.J."/>
            <person name="Baumgarten S."/>
            <person name="Simakov O."/>
            <person name="Wilson M."/>
            <person name="Piel J."/>
            <person name="Ashoor H."/>
            <person name="Bougouffa S."/>
            <person name="Bajic V.B."/>
            <person name="Ryu T."/>
            <person name="Ravasi T."/>
            <person name="Bayer T."/>
            <person name="Micklem G."/>
            <person name="Kim H."/>
            <person name="Bhak J."/>
            <person name="Lajeunesse T.C."/>
            <person name="Voolstra C.R."/>
        </authorList>
    </citation>
    <scope>NUCLEOTIDE SEQUENCE [LARGE SCALE GENOMIC DNA]</scope>
    <source>
        <strain evidence="2 3">CCMP2467</strain>
    </source>
</reference>
<name>A0A1Q9CNK4_SYMMI</name>
<organism evidence="2 3">
    <name type="scientific">Symbiodinium microadriaticum</name>
    <name type="common">Dinoflagellate</name>
    <name type="synonym">Zooxanthella microadriatica</name>
    <dbReference type="NCBI Taxonomy" id="2951"/>
    <lineage>
        <taxon>Eukaryota</taxon>
        <taxon>Sar</taxon>
        <taxon>Alveolata</taxon>
        <taxon>Dinophyceae</taxon>
        <taxon>Suessiales</taxon>
        <taxon>Symbiodiniaceae</taxon>
        <taxon>Symbiodinium</taxon>
    </lineage>
</organism>
<sequence length="1083" mass="118595">MKRNSAWRSWRRKVESLAGARRGGVVVIIMIVSSLMPWRKVEAAVQPGWAKLLQNVKVRDGRSREAKVVGFLEEGRLVRVSKVCSKSAQLEEPLVGWVTLSKGGPVLHQVPAPQQQQSSTAWAVASVMARHREMPGPAPAPNCPSFENCTTADSGVNSDLHSLEPCGAQESTVLQNLVDRAAVEAEAEVPPDAVNGTDSPEGLLRCMRAENMLRALALRKVEIRKPWARAAAGTLARQPDSFDEIRSTRTLLATRLATNEARGGVSKKPRNAAPPLHLQGFEEYDAGGSGSCGYNSIAVGASLARGGAPPKDAAACHTMGQTLDQHVKQHIEKHSRDYQPRCCRDPSWNETTEAGAVPSTWEKWLQSLFRNGRSKWLCGETVQVASTRLGVNITILPGKGKEALPIVYIHGGRSNVPTTVLVLRDQHYTYYTVVLPDKAKPWPQDLVRAAAQLLPVLERLPLPVNRRNGDTVSIEASVLERADILMLQEAALSDEEALTVCGAAHSGVEVSLARCLFGRSQCGQTGSERHCVVKACLMATTPPNIRLTTTTSQGVRRRQGTIPHRPTAGAEATETNTRSMYRPFLSPPDDIDLQFEHEARITNDIETEGAATVSSDTVNRRAGPQAKDFLTHVRIILLLPCSFVRRLVSPSEFSASLPIQTFRHYDSTNEHVQYSHCDESGCKEAFEVVDEGLPDDIHDYFERGFARSQKVQLGGRENNSEDFEEELHHAKMSLRLASLLPGQSTSHPRPLQFFDEELGDGVHPARVFAGEGVFPPGRAWCDVVLSESEVDMNIESVLLPPRGGSLDLLARSQKPTRVVLRCNGEEFASFTPSPSFKLFTFCCPSEVHVRSIEVVLEDCEASLQLSPSHGLRFAGKEVGMALSVHGRPVIEDVKDVEDLAAFTSALTLQAAQLGCLQPLPRGLSFRAEKTVCFVAYGCTGAEDIDVYLNGLTLPCATDLRLGCGARERRMYRYVVVPVSCEIRSVVIRLHLHGRPGAGVIIDRSFGVRVVGHDALSSTVFVDAKTFVMTPHTEGVSSEIGSVQAGCWMWEGFYYMLAYRRTSKRHSSTEGSKAVRSFPVIPED</sequence>
<feature type="region of interest" description="Disordered" evidence="1">
    <location>
        <begin position="551"/>
        <end position="576"/>
    </location>
</feature>
<accession>A0A1Q9CNK4</accession>
<dbReference type="AlphaFoldDB" id="A0A1Q9CNK4"/>
<evidence type="ECO:0000313" key="3">
    <source>
        <dbReference type="Proteomes" id="UP000186817"/>
    </source>
</evidence>
<dbReference type="Proteomes" id="UP000186817">
    <property type="component" value="Unassembled WGS sequence"/>
</dbReference>
<dbReference type="CDD" id="cd22744">
    <property type="entry name" value="OTU"/>
    <property type="match status" value="1"/>
</dbReference>
<evidence type="ECO:0000256" key="1">
    <source>
        <dbReference type="SAM" id="MobiDB-lite"/>
    </source>
</evidence>
<evidence type="ECO:0000313" key="2">
    <source>
        <dbReference type="EMBL" id="OLP84512.1"/>
    </source>
</evidence>
<protein>
    <submittedName>
        <fullName evidence="2">Uncharacterized protein</fullName>
    </submittedName>
</protein>
<dbReference type="EMBL" id="LSRX01001035">
    <property type="protein sequence ID" value="OLP84512.1"/>
    <property type="molecule type" value="Genomic_DNA"/>
</dbReference>